<keyword evidence="5" id="KW-1185">Reference proteome</keyword>
<keyword evidence="2" id="KW-1133">Transmembrane helix</keyword>
<dbReference type="InterPro" id="IPR059000">
    <property type="entry name" value="ATPase_P-type_domA"/>
</dbReference>
<dbReference type="Pfam" id="PF00690">
    <property type="entry name" value="Cation_ATPase_N"/>
    <property type="match status" value="1"/>
</dbReference>
<dbReference type="InterPro" id="IPR008250">
    <property type="entry name" value="ATPase_P-typ_transduc_dom_A_sf"/>
</dbReference>
<feature type="domain" description="Cation-transporting P-type ATPase N-terminal" evidence="3">
    <location>
        <begin position="25"/>
        <end position="100"/>
    </location>
</feature>
<feature type="compositionally biased region" description="Acidic residues" evidence="1">
    <location>
        <begin position="336"/>
        <end position="348"/>
    </location>
</feature>
<keyword evidence="2" id="KW-0472">Membrane</keyword>
<dbReference type="EMBL" id="LSRX01000914">
    <property type="protein sequence ID" value="OLP86455.1"/>
    <property type="molecule type" value="Genomic_DNA"/>
</dbReference>
<evidence type="ECO:0000313" key="4">
    <source>
        <dbReference type="EMBL" id="OLP86455.1"/>
    </source>
</evidence>
<dbReference type="PANTHER" id="PTHR42861">
    <property type="entry name" value="CALCIUM-TRANSPORTING ATPASE"/>
    <property type="match status" value="1"/>
</dbReference>
<feature type="region of interest" description="Disordered" evidence="1">
    <location>
        <begin position="300"/>
        <end position="385"/>
    </location>
</feature>
<evidence type="ECO:0000313" key="5">
    <source>
        <dbReference type="Proteomes" id="UP000186817"/>
    </source>
</evidence>
<proteinExistence type="predicted"/>
<feature type="transmembrane region" description="Helical" evidence="2">
    <location>
        <begin position="113"/>
        <end position="135"/>
    </location>
</feature>
<protein>
    <submittedName>
        <fullName evidence="4">Calcium-transporting ATPase 1</fullName>
    </submittedName>
</protein>
<dbReference type="AlphaFoldDB" id="A0A1Q9CU96"/>
<sequence length="615" mass="66422">MSSRSGIGELVRQVSSSMGLPDGQKVEDMQPEQLCSALLKSDAAHGLSSGKAAARLKKDGPNQLEQEPRLGLFMLFILQLTSFIIILLIIAAIASIVVNATNEGKRPGPRDEILSYTTGMAIFILVLLNAGIAAYTERHKSAESLNYPEHQAGNALDALAKLSQPEVSVLRDGEVMSIPTARASVDVVKGDVVLLETGDVVPADLRLVEAADMYQNHVVKLIWIVQLDDGECIAATKPAAVRGVPNQAVGKAHGLEVAFVRIPSSSVALEAPEGWKGLKLKEIPGLVTALEAWKKVASAELSCSGTEPPRQQSKGRTRVEEELKGLGRLFRRPGAGDDEEDDDEEGADDSVGGDSVFLRPGPASSNKKPERPGKSKAKETSPPEVDVQQLLIQAIATGKSTNDLMPLLMLNLLQDRKKSKAKATRGSSSHELLGGSSSDESADEGDIKGRGMKAVVTLNKLHDQIRKHPRRVCEIFEKEARDELGIVAGQSWTLKDYMKKQPWGKFKGIYRCAIQDAAAYELLRAGKSDEAAAQLVQNMKSKIQSTLQGGDWQTAWLLTGLPDPMMKKDFAGTREEMAVVSGYMEAIHKLKKRVKDAQAAGHPDDEEETGAPARK</sequence>
<dbReference type="OrthoDB" id="447942at2759"/>
<dbReference type="SMART" id="SM00831">
    <property type="entry name" value="Cation_ATPase_N"/>
    <property type="match status" value="1"/>
</dbReference>
<keyword evidence="2" id="KW-0812">Transmembrane</keyword>
<accession>A0A1Q9CU96</accession>
<dbReference type="Proteomes" id="UP000186817">
    <property type="component" value="Unassembled WGS sequence"/>
</dbReference>
<evidence type="ECO:0000256" key="2">
    <source>
        <dbReference type="SAM" id="Phobius"/>
    </source>
</evidence>
<name>A0A1Q9CU96_SYMMI</name>
<comment type="caution">
    <text evidence="4">The sequence shown here is derived from an EMBL/GenBank/DDBJ whole genome shotgun (WGS) entry which is preliminary data.</text>
</comment>
<evidence type="ECO:0000259" key="3">
    <source>
        <dbReference type="SMART" id="SM00831"/>
    </source>
</evidence>
<dbReference type="Pfam" id="PF00122">
    <property type="entry name" value="E1-E2_ATPase"/>
    <property type="match status" value="1"/>
</dbReference>
<organism evidence="4 5">
    <name type="scientific">Symbiodinium microadriaticum</name>
    <name type="common">Dinoflagellate</name>
    <name type="synonym">Zooxanthella microadriatica</name>
    <dbReference type="NCBI Taxonomy" id="2951"/>
    <lineage>
        <taxon>Eukaryota</taxon>
        <taxon>Sar</taxon>
        <taxon>Alveolata</taxon>
        <taxon>Dinophyceae</taxon>
        <taxon>Suessiales</taxon>
        <taxon>Symbiodiniaceae</taxon>
        <taxon>Symbiodinium</taxon>
    </lineage>
</organism>
<dbReference type="SUPFAM" id="SSF81665">
    <property type="entry name" value="Calcium ATPase, transmembrane domain M"/>
    <property type="match status" value="1"/>
</dbReference>
<feature type="region of interest" description="Disordered" evidence="1">
    <location>
        <begin position="1"/>
        <end position="25"/>
    </location>
</feature>
<dbReference type="InterPro" id="IPR023298">
    <property type="entry name" value="ATPase_P-typ_TM_dom_sf"/>
</dbReference>
<dbReference type="Gene3D" id="1.20.1110.10">
    <property type="entry name" value="Calcium-transporting ATPase, transmembrane domain"/>
    <property type="match status" value="1"/>
</dbReference>
<feature type="region of interest" description="Disordered" evidence="1">
    <location>
        <begin position="594"/>
        <end position="615"/>
    </location>
</feature>
<feature type="region of interest" description="Disordered" evidence="1">
    <location>
        <begin position="421"/>
        <end position="447"/>
    </location>
</feature>
<feature type="compositionally biased region" description="Basic and acidic residues" evidence="1">
    <location>
        <begin position="367"/>
        <end position="381"/>
    </location>
</feature>
<reference evidence="4 5" key="1">
    <citation type="submission" date="2016-02" db="EMBL/GenBank/DDBJ databases">
        <title>Genome analysis of coral dinoflagellate symbionts highlights evolutionary adaptations to a symbiotic lifestyle.</title>
        <authorList>
            <person name="Aranda M."/>
            <person name="Li Y."/>
            <person name="Liew Y.J."/>
            <person name="Baumgarten S."/>
            <person name="Simakov O."/>
            <person name="Wilson M."/>
            <person name="Piel J."/>
            <person name="Ashoor H."/>
            <person name="Bougouffa S."/>
            <person name="Bajic V.B."/>
            <person name="Ryu T."/>
            <person name="Ravasi T."/>
            <person name="Bayer T."/>
            <person name="Micklem G."/>
            <person name="Kim H."/>
            <person name="Bhak J."/>
            <person name="Lajeunesse T.C."/>
            <person name="Voolstra C.R."/>
        </authorList>
    </citation>
    <scope>NUCLEOTIDE SEQUENCE [LARGE SCALE GENOMIC DNA]</scope>
    <source>
        <strain evidence="4 5">CCMP2467</strain>
    </source>
</reference>
<feature type="transmembrane region" description="Helical" evidence="2">
    <location>
        <begin position="72"/>
        <end position="101"/>
    </location>
</feature>
<evidence type="ECO:0000256" key="1">
    <source>
        <dbReference type="SAM" id="MobiDB-lite"/>
    </source>
</evidence>
<dbReference type="SUPFAM" id="SSF81653">
    <property type="entry name" value="Calcium ATPase, transduction domain A"/>
    <property type="match status" value="1"/>
</dbReference>
<feature type="compositionally biased region" description="Low complexity" evidence="1">
    <location>
        <begin position="426"/>
        <end position="439"/>
    </location>
</feature>
<dbReference type="Gene3D" id="2.70.150.10">
    <property type="entry name" value="Calcium-transporting ATPase, cytoplasmic transduction domain A"/>
    <property type="match status" value="1"/>
</dbReference>
<gene>
    <name evidence="4" type="ORF">AK812_SmicGene32431</name>
</gene>
<feature type="compositionally biased region" description="Polar residues" evidence="1">
    <location>
        <begin position="301"/>
        <end position="314"/>
    </location>
</feature>
<dbReference type="InterPro" id="IPR004014">
    <property type="entry name" value="ATPase_P-typ_cation-transptr_N"/>
</dbReference>